<dbReference type="AlphaFoldDB" id="A0A2A7UUL1"/>
<comment type="caution">
    <text evidence="1">The sequence shown here is derived from an EMBL/GenBank/DDBJ whole genome shotgun (WGS) entry which is preliminary data.</text>
</comment>
<keyword evidence="2" id="KW-1185">Reference proteome</keyword>
<evidence type="ECO:0000313" key="2">
    <source>
        <dbReference type="Proteomes" id="UP000220246"/>
    </source>
</evidence>
<proteinExistence type="predicted"/>
<sequence length="483" mass="51120">MAGDVNQGVTVSPSTAAVKSVAVSTTPARSTVVSVDTRVASDVTYAKSASLSQNRQAWSNPVQDDVSAIMVRNSARRQSDGLAAQWRGLGSAVLSQFAATGTAYRQTLVNYDAAGMGAGSAKELDQAALDSFSSTVAKASLTVQTRSGTTVELTLAVDRGGVLGRNGLQVEIKASGSLSSAEKRALAQLAQGFDKALEGLGQADQPRMDIADLANFDRNVLKSVDLSVKNPGEGELLSSFDLHLGADRNAIAYAGALGKVDVDVNAQMPLGRTDDKQRQASITELLRQVDAAAQRSHADSRLVTLFKDAFSQLHSATGATGARIAALSGNPLSGRIDPMLSGLADFNASFSGAFERTGRFGAVVETGTASYLLSQETTLVPSAQADTWKLDQKQSESLVAQYVKSRGDVMLDMSSGNYDVFTVNDSTEKRTTVSVVEGRVSDAQRTTEQNLLQTMKKLVNFKVEEEQETPVNRSQLEILQPNA</sequence>
<dbReference type="EMBL" id="PDEA01000001">
    <property type="protein sequence ID" value="PEH88990.1"/>
    <property type="molecule type" value="Genomic_DNA"/>
</dbReference>
<dbReference type="STRING" id="1219032.GCA_001515545_01567"/>
<evidence type="ECO:0000313" key="1">
    <source>
        <dbReference type="EMBL" id="PEH88990.1"/>
    </source>
</evidence>
<organism evidence="1 2">
    <name type="scientific">Comamonas terrigena</name>
    <dbReference type="NCBI Taxonomy" id="32013"/>
    <lineage>
        <taxon>Bacteria</taxon>
        <taxon>Pseudomonadati</taxon>
        <taxon>Pseudomonadota</taxon>
        <taxon>Betaproteobacteria</taxon>
        <taxon>Burkholderiales</taxon>
        <taxon>Comamonadaceae</taxon>
        <taxon>Comamonas</taxon>
    </lineage>
</organism>
<dbReference type="Proteomes" id="UP000220246">
    <property type="component" value="Unassembled WGS sequence"/>
</dbReference>
<protein>
    <submittedName>
        <fullName evidence="1">Uncharacterized protein</fullName>
    </submittedName>
</protein>
<name>A0A2A7UUL1_COMTR</name>
<reference evidence="2" key="1">
    <citation type="submission" date="2017-09" db="EMBL/GenBank/DDBJ databases">
        <title>FDA dAtabase for Regulatory Grade micrObial Sequences (FDA-ARGOS): Supporting development and validation of Infectious Disease Dx tests.</title>
        <authorList>
            <person name="Minogue T."/>
            <person name="Wolcott M."/>
            <person name="Wasieloski L."/>
            <person name="Aguilar W."/>
            <person name="Moore D."/>
            <person name="Tallon L."/>
            <person name="Sadzewicz L."/>
            <person name="Ott S."/>
            <person name="Zhao X."/>
            <person name="Nagaraj S."/>
            <person name="Vavikolanu K."/>
            <person name="Aluvathingal J."/>
            <person name="Nadendla S."/>
            <person name="Sichtig H."/>
        </authorList>
    </citation>
    <scope>NUCLEOTIDE SEQUENCE [LARGE SCALE GENOMIC DNA]</scope>
    <source>
        <strain evidence="2">FDAARGOS_394</strain>
    </source>
</reference>
<gene>
    <name evidence="1" type="ORF">CRM82_10685</name>
</gene>
<accession>A0A2A7UUL1</accession>